<evidence type="ECO:0000259" key="2">
    <source>
        <dbReference type="Pfam" id="PF13387"/>
    </source>
</evidence>
<name>A0A7Y4NCV7_9BACT</name>
<dbReference type="EMBL" id="JABFJW010000068">
    <property type="protein sequence ID" value="NOK09612.1"/>
    <property type="molecule type" value="Genomic_DNA"/>
</dbReference>
<evidence type="ECO:0000313" key="4">
    <source>
        <dbReference type="Proteomes" id="UP000528460"/>
    </source>
</evidence>
<reference evidence="3 4" key="1">
    <citation type="submission" date="2020-05" db="EMBL/GenBank/DDBJ databases">
        <authorList>
            <person name="Whitworth D."/>
        </authorList>
    </citation>
    <scope>NUCLEOTIDE SEQUENCE [LARGE SCALE GENOMIC DNA]</scope>
    <source>
        <strain evidence="3 4">CA046A</strain>
    </source>
</reference>
<dbReference type="InterPro" id="IPR025178">
    <property type="entry name" value="Lnb_N"/>
</dbReference>
<feature type="domain" description="Lnb N-terminal periplasmic" evidence="2">
    <location>
        <begin position="284"/>
        <end position="456"/>
    </location>
</feature>
<evidence type="ECO:0000313" key="3">
    <source>
        <dbReference type="EMBL" id="NOK09612.1"/>
    </source>
</evidence>
<accession>A0A7Y4NCV7</accession>
<dbReference type="AlphaFoldDB" id="A0A7Y4NCV7"/>
<organism evidence="3 4">
    <name type="scientific">Corallococcus exercitus</name>
    <dbReference type="NCBI Taxonomy" id="2316736"/>
    <lineage>
        <taxon>Bacteria</taxon>
        <taxon>Pseudomonadati</taxon>
        <taxon>Myxococcota</taxon>
        <taxon>Myxococcia</taxon>
        <taxon>Myxococcales</taxon>
        <taxon>Cystobacterineae</taxon>
        <taxon>Myxococcaceae</taxon>
        <taxon>Corallococcus</taxon>
    </lineage>
</organism>
<proteinExistence type="predicted"/>
<dbReference type="Pfam" id="PF13387">
    <property type="entry name" value="Lnb_N"/>
    <property type="match status" value="1"/>
</dbReference>
<keyword evidence="1" id="KW-0732">Signal</keyword>
<feature type="signal peptide" evidence="1">
    <location>
        <begin position="1"/>
        <end position="22"/>
    </location>
</feature>
<evidence type="ECO:0000256" key="1">
    <source>
        <dbReference type="SAM" id="SignalP"/>
    </source>
</evidence>
<comment type="caution">
    <text evidence="3">The sequence shown here is derived from an EMBL/GenBank/DDBJ whole genome shotgun (WGS) entry which is preliminary data.</text>
</comment>
<feature type="chain" id="PRO_5030553027" evidence="1">
    <location>
        <begin position="23"/>
        <end position="962"/>
    </location>
</feature>
<dbReference type="RefSeq" id="WP_171413791.1">
    <property type="nucleotide sequence ID" value="NZ_JABFJW010000068.1"/>
</dbReference>
<dbReference type="Proteomes" id="UP000528460">
    <property type="component" value="Unassembled WGS sequence"/>
</dbReference>
<gene>
    <name evidence="3" type="ORF">HNS30_11300</name>
</gene>
<protein>
    <submittedName>
        <fullName evidence="3">DUF4105 domain-containing protein</fullName>
    </submittedName>
</protein>
<sequence length="962" mass="105285">MRPRTAWLGWLTVLLLSVSAQAREQAWQDPPSEEAPGHLAVPAFLNGAFMEVALASRVAGLEATAGIVLRGDAARDAALVSDVEAGLAALPPAMRRPPGGRLELVLHPEPAPLGLGDGTKARPDWSEQREQFHLYRYAPSEERRATLRLSRLTDTEAEHLWRRRAVVHAVMQRWDDARGWSKRPQWRRLDGWLLPFERPLTWKESASITYAGAFSRARGQASASLDLVTFAEELFVPVESLRPDALPADDQVRCQELSKTRAVSGFLTEARLGTLPARGGCPAFDAWAEADALSHLEVLLVAATGRQPQSLFGHLLLRPVWREGATVQGPGFERVVQLVALTGMEEKGLGYLMKGMTGGYSTVFLTGTLGDITHESLELEQRTIRRFRLNLTPGESRRMLERIWELERRGYLGYYFFTDNCAAALLFLLNGSLENGRHVSAPGTLWVLPTATLDTLAKTNVVDASGRAVPLLEHVPDAFESTGDRARRALVEQERLLTKLAALLPPSALAPLHLVHRRLQSPEPDVRRQAYAQLPRAVTTALDAASQAARAEARDALHAYVAHAVRVERAAVDQAEAEKLAIDRERLIALDLKGEGGAAQGVKERQLLFEREDAMQRKLAVLDRTALLQQALDTATKRLPTPDELKTLVRAEHTEAAFAAATEAQGTLNDGPLADVDPRAFLAKDHQQKTEAEATWARGALRESGAARTVVSGGVDFPEVGAARPVVSLRTSAMNETLGDARLHGFQSSSELRVLDGELSVEPRWGVPRILGSRLTLVGYRTLMPELPQQQRSFSDSLGWGAEARMSTDIDRPLPYRASVEAEALGVVAASERFDTFLAVGLGAQATMAWSPFETVPTVGPRLSLSHRTALPGPGNSALRLEVTYVPAWRAGITPGFTHEADATLQVEWYLGRVARWSVLLTPRAQVHWEGTLASWAGPGRSLASLPEGRARHRLALGVELR</sequence>